<dbReference type="InterPro" id="IPR018786">
    <property type="entry name" value="Mit_KHE1"/>
</dbReference>
<dbReference type="PANTHER" id="PTHR28062:SF1">
    <property type="entry name" value="TRANSMEMBRANE PROTEIN"/>
    <property type="match status" value="1"/>
</dbReference>
<organism evidence="2 3">
    <name type="scientific">Meristemomyces frigidus</name>
    <dbReference type="NCBI Taxonomy" id="1508187"/>
    <lineage>
        <taxon>Eukaryota</taxon>
        <taxon>Fungi</taxon>
        <taxon>Dikarya</taxon>
        <taxon>Ascomycota</taxon>
        <taxon>Pezizomycotina</taxon>
        <taxon>Dothideomycetes</taxon>
        <taxon>Dothideomycetidae</taxon>
        <taxon>Mycosphaerellales</taxon>
        <taxon>Teratosphaeriaceae</taxon>
        <taxon>Meristemomyces</taxon>
    </lineage>
</organism>
<evidence type="ECO:0000256" key="1">
    <source>
        <dbReference type="SAM" id="MobiDB-lite"/>
    </source>
</evidence>
<dbReference type="PANTHER" id="PTHR28062">
    <property type="entry name" value="K+-H+ EXCHANGE-LIKE PROTEIN"/>
    <property type="match status" value="1"/>
</dbReference>
<feature type="compositionally biased region" description="Low complexity" evidence="1">
    <location>
        <begin position="279"/>
        <end position="288"/>
    </location>
</feature>
<comment type="caution">
    <text evidence="2">The sequence shown here is derived from an EMBL/GenBank/DDBJ whole genome shotgun (WGS) entry which is preliminary data.</text>
</comment>
<evidence type="ECO:0008006" key="4">
    <source>
        <dbReference type="Google" id="ProtNLM"/>
    </source>
</evidence>
<feature type="compositionally biased region" description="Basic and acidic residues" evidence="1">
    <location>
        <begin position="289"/>
        <end position="309"/>
    </location>
</feature>
<reference evidence="2" key="1">
    <citation type="submission" date="2023-08" db="EMBL/GenBank/DDBJ databases">
        <title>Black Yeasts Isolated from many extreme environments.</title>
        <authorList>
            <person name="Coleine C."/>
            <person name="Stajich J.E."/>
            <person name="Selbmann L."/>
        </authorList>
    </citation>
    <scope>NUCLEOTIDE SEQUENCE</scope>
    <source>
        <strain evidence="2">CCFEE 5401</strain>
    </source>
</reference>
<dbReference type="AlphaFoldDB" id="A0AAN7TS71"/>
<evidence type="ECO:0000313" key="3">
    <source>
        <dbReference type="Proteomes" id="UP001310890"/>
    </source>
</evidence>
<dbReference type="GO" id="GO:1902600">
    <property type="term" value="P:proton transmembrane transport"/>
    <property type="evidence" value="ECO:0007669"/>
    <property type="project" value="TreeGrafter"/>
</dbReference>
<gene>
    <name evidence="2" type="ORF">LTR62_003326</name>
</gene>
<dbReference type="Pfam" id="PF10173">
    <property type="entry name" value="Mit_KHE1"/>
    <property type="match status" value="1"/>
</dbReference>
<protein>
    <recommendedName>
        <fullName evidence="4">Mitochondrial K+-H+ exchange-related-domain-containing protein</fullName>
    </recommendedName>
</protein>
<dbReference type="EMBL" id="JAVRRL010000022">
    <property type="protein sequence ID" value="KAK5113699.1"/>
    <property type="molecule type" value="Genomic_DNA"/>
</dbReference>
<name>A0AAN7TS71_9PEZI</name>
<dbReference type="GO" id="GO:0005743">
    <property type="term" value="C:mitochondrial inner membrane"/>
    <property type="evidence" value="ECO:0007669"/>
    <property type="project" value="TreeGrafter"/>
</dbReference>
<feature type="region of interest" description="Disordered" evidence="1">
    <location>
        <begin position="279"/>
        <end position="309"/>
    </location>
</feature>
<sequence length="309" mass="35035">MRIFLLPISTRRTLLYCERIQETLQTPAQLQQQPYTDRILNRATTTWATWEKAEKGWQKQITVYANQLLKRIPYEEWGLKSFPPLTKKRLEELDAQGGKQQYECLYPGAFVKGGEVSASLRRLATERQGLHRKRMWWSIALMPISAPFTLVPIIPNLPFFWLCFRAYSHYRALYGGKFLEHILQKGMVKTTDSRMMDGLYTAGLVHGDREKARGGEVNEGEIGDVVKDVEARSGAGEGEKEVMLLKGWNGKLIAESFGLLEMEGEIVRAVEQVEKEVLGQGQQQGVAEQAKEVVEDARASETGEKAARS</sequence>
<dbReference type="Proteomes" id="UP001310890">
    <property type="component" value="Unassembled WGS sequence"/>
</dbReference>
<proteinExistence type="predicted"/>
<dbReference type="GO" id="GO:0006813">
    <property type="term" value="P:potassium ion transport"/>
    <property type="evidence" value="ECO:0007669"/>
    <property type="project" value="TreeGrafter"/>
</dbReference>
<evidence type="ECO:0000313" key="2">
    <source>
        <dbReference type="EMBL" id="KAK5113699.1"/>
    </source>
</evidence>
<accession>A0AAN7TS71</accession>